<dbReference type="GO" id="GO:0000166">
    <property type="term" value="F:nucleotide binding"/>
    <property type="evidence" value="ECO:0007669"/>
    <property type="project" value="UniProtKB-KW"/>
</dbReference>
<evidence type="ECO:0000256" key="1">
    <source>
        <dbReference type="ARBA" id="ARBA00022741"/>
    </source>
</evidence>
<keyword evidence="1" id="KW-0547">Nucleotide-binding</keyword>
<sequence>MLTIKFFAVLRERLSSDRMQLPLEQPKSVSEVVEQLKQQSQLWHKELSRYDLLCAVNQEFADHSTVVKEGDELALFPPVTGG</sequence>
<dbReference type="Pfam" id="PF02597">
    <property type="entry name" value="ThiS"/>
    <property type="match status" value="1"/>
</dbReference>
<dbReference type="AlphaFoldDB" id="A0A432ZDW6"/>
<evidence type="ECO:0000313" key="4">
    <source>
        <dbReference type="EMBL" id="RUO76111.1"/>
    </source>
</evidence>
<dbReference type="SUPFAM" id="SSF54285">
    <property type="entry name" value="MoaD/ThiS"/>
    <property type="match status" value="1"/>
</dbReference>
<dbReference type="InterPro" id="IPR003749">
    <property type="entry name" value="ThiS/MoaD-like"/>
</dbReference>
<evidence type="ECO:0000313" key="5">
    <source>
        <dbReference type="Proteomes" id="UP000287908"/>
    </source>
</evidence>
<protein>
    <recommendedName>
        <fullName evidence="3">Molybdopterin synthase sulfur carrier subunit</fullName>
    </recommendedName>
</protein>
<dbReference type="GO" id="GO:0006777">
    <property type="term" value="P:Mo-molybdopterin cofactor biosynthetic process"/>
    <property type="evidence" value="ECO:0007669"/>
    <property type="project" value="InterPro"/>
</dbReference>
<dbReference type="InterPro" id="IPR016155">
    <property type="entry name" value="Mopterin_synth/thiamin_S_b"/>
</dbReference>
<comment type="caution">
    <text evidence="4">The sequence shown here is derived from an EMBL/GenBank/DDBJ whole genome shotgun (WGS) entry which is preliminary data.</text>
</comment>
<dbReference type="PANTHER" id="PTHR33359">
    <property type="entry name" value="MOLYBDOPTERIN SYNTHASE SULFUR CARRIER SUBUNIT"/>
    <property type="match status" value="1"/>
</dbReference>
<keyword evidence="5" id="KW-1185">Reference proteome</keyword>
<comment type="similarity">
    <text evidence="2">Belongs to the MoaD family.</text>
</comment>
<dbReference type="PANTHER" id="PTHR33359:SF1">
    <property type="entry name" value="MOLYBDOPTERIN SYNTHASE SULFUR CARRIER SUBUNIT"/>
    <property type="match status" value="1"/>
</dbReference>
<organism evidence="4 5">
    <name type="scientific">Idiomarina seosinensis</name>
    <dbReference type="NCBI Taxonomy" id="281739"/>
    <lineage>
        <taxon>Bacteria</taxon>
        <taxon>Pseudomonadati</taxon>
        <taxon>Pseudomonadota</taxon>
        <taxon>Gammaproteobacteria</taxon>
        <taxon>Alteromonadales</taxon>
        <taxon>Idiomarinaceae</taxon>
        <taxon>Idiomarina</taxon>
    </lineage>
</organism>
<accession>A0A432ZDW6</accession>
<dbReference type="RefSeq" id="WP_126784834.1">
    <property type="nucleotide sequence ID" value="NZ_PIQF01000002.1"/>
</dbReference>
<dbReference type="InterPro" id="IPR044672">
    <property type="entry name" value="MOCS2A"/>
</dbReference>
<dbReference type="Proteomes" id="UP000287908">
    <property type="component" value="Unassembled WGS sequence"/>
</dbReference>
<evidence type="ECO:0000256" key="2">
    <source>
        <dbReference type="ARBA" id="ARBA00024200"/>
    </source>
</evidence>
<proteinExistence type="inferred from homology"/>
<gene>
    <name evidence="4" type="ORF">CWI81_08320</name>
</gene>
<dbReference type="CDD" id="cd00754">
    <property type="entry name" value="Ubl_MoaD"/>
    <property type="match status" value="1"/>
</dbReference>
<name>A0A432ZDW6_9GAMM</name>
<dbReference type="Gene3D" id="3.10.20.30">
    <property type="match status" value="1"/>
</dbReference>
<evidence type="ECO:0000256" key="3">
    <source>
        <dbReference type="ARBA" id="ARBA00024247"/>
    </source>
</evidence>
<reference evidence="4 5" key="1">
    <citation type="journal article" date="2011" name="Front. Microbiol.">
        <title>Genomic signatures of strain selection and enhancement in Bacillus atrophaeus var. globigii, a historical biowarfare simulant.</title>
        <authorList>
            <person name="Gibbons H.S."/>
            <person name="Broomall S.M."/>
            <person name="McNew L.A."/>
            <person name="Daligault H."/>
            <person name="Chapman C."/>
            <person name="Bruce D."/>
            <person name="Karavis M."/>
            <person name="Krepps M."/>
            <person name="McGregor P.A."/>
            <person name="Hong C."/>
            <person name="Park K.H."/>
            <person name="Akmal A."/>
            <person name="Feldman A."/>
            <person name="Lin J.S."/>
            <person name="Chang W.E."/>
            <person name="Higgs B.W."/>
            <person name="Demirev P."/>
            <person name="Lindquist J."/>
            <person name="Liem A."/>
            <person name="Fochler E."/>
            <person name="Read T.D."/>
            <person name="Tapia R."/>
            <person name="Johnson S."/>
            <person name="Bishop-Lilly K.A."/>
            <person name="Detter C."/>
            <person name="Han C."/>
            <person name="Sozhamannan S."/>
            <person name="Rosenzweig C.N."/>
            <person name="Skowronski E.W."/>
        </authorList>
    </citation>
    <scope>NUCLEOTIDE SEQUENCE [LARGE SCALE GENOMIC DNA]</scope>
    <source>
        <strain evidence="4 5">CL-SP19</strain>
    </source>
</reference>
<dbReference type="EMBL" id="PIQF01000002">
    <property type="protein sequence ID" value="RUO76111.1"/>
    <property type="molecule type" value="Genomic_DNA"/>
</dbReference>
<dbReference type="OrthoDB" id="9801945at2"/>
<dbReference type="GO" id="GO:1990133">
    <property type="term" value="C:molybdopterin adenylyltransferase complex"/>
    <property type="evidence" value="ECO:0007669"/>
    <property type="project" value="TreeGrafter"/>
</dbReference>
<dbReference type="UniPathway" id="UPA00344"/>
<dbReference type="InterPro" id="IPR012675">
    <property type="entry name" value="Beta-grasp_dom_sf"/>
</dbReference>